<proteinExistence type="predicted"/>
<accession>A0ABR0JEE3</accession>
<comment type="caution">
    <text evidence="4">The sequence shown here is derived from an EMBL/GenBank/DDBJ whole genome shotgun (WGS) entry which is preliminary data.</text>
</comment>
<feature type="coiled-coil region" evidence="1">
    <location>
        <begin position="664"/>
        <end position="748"/>
    </location>
</feature>
<keyword evidence="1" id="KW-0175">Coiled coil</keyword>
<dbReference type="Proteomes" id="UP001345691">
    <property type="component" value="Unassembled WGS sequence"/>
</dbReference>
<evidence type="ECO:0000256" key="3">
    <source>
        <dbReference type="SAM" id="SignalP"/>
    </source>
</evidence>
<feature type="region of interest" description="Disordered" evidence="2">
    <location>
        <begin position="470"/>
        <end position="505"/>
    </location>
</feature>
<feature type="region of interest" description="Disordered" evidence="2">
    <location>
        <begin position="68"/>
        <end position="92"/>
    </location>
</feature>
<protein>
    <recommendedName>
        <fullName evidence="6">TATA element modulatory factor 1 TATA binding domain-containing protein</fullName>
    </recommendedName>
</protein>
<feature type="compositionally biased region" description="Polar residues" evidence="2">
    <location>
        <begin position="496"/>
        <end position="505"/>
    </location>
</feature>
<evidence type="ECO:0008006" key="6">
    <source>
        <dbReference type="Google" id="ProtNLM"/>
    </source>
</evidence>
<evidence type="ECO:0000313" key="5">
    <source>
        <dbReference type="Proteomes" id="UP001345691"/>
    </source>
</evidence>
<sequence>MAAEWAEALAFILAILLFPFLSAAALREIFIEENNNEHRTPLEATPPENNAGQDVALNATPPQDAVVPEYTPAPNGTLKNTPPKNHAHADDAPAGHTVAIAPLLPPVRTVSGSLIAETTAMQLTDVKCVSSSNDLIVSPCYLPAIPIVSASFASEVNEMQFHDTSVLPIKNIGQPHSQYLVDELLEGEHHTAAPARIETVSAEDNKALVVATSDVVEQDVKQTNNASMVIGFSGPLPFVPSKAPTSGVTTPIFAVPAIFISCLYRTNGLTYTMVLEVCAPFMALITYKDARASKPRKCWFYSTMPASRPSTYANKTLVPFRKRGINKVDEPEQNCDRKRRLLKACRHRKILTTAGLWIPITWEPPFWWTMFSCHMKFAPRWPQFFVDHLVSQELPLQDILVVLSYEEELDVPVAYLPYLPEQSLENQYTAPSGATYVPIVHPPAEVFQQHGYEHVETKNTVDHVETSQNNNAGVIGAGRPRMNTGSTESENHSPVEITSSPLDTSFNTNATSPVESPRAFAPIPAIDSDDHRHCGIQTHIAEKYEHILKEKDALIEQLETANQQLINESAAEKKETEEAKSQLDSSDRLCGKLRIELEKACQTIENLNQSIKDLMQHNEELAVAHVGHQSEIQALHTQYEGHINELHQTTDNLREENTNAWDREEGVEARYRELEDEIESLQSQRDEYMADATTLEEEMKSRQRGFEEEIKNLQSKLNEYVAYATTLEEEMERRQRESQEEIEDLQSKLNEWASYATAVEEHIQRLNEQLNYA</sequence>
<keyword evidence="3" id="KW-0732">Signal</keyword>
<evidence type="ECO:0000256" key="2">
    <source>
        <dbReference type="SAM" id="MobiDB-lite"/>
    </source>
</evidence>
<dbReference type="Gene3D" id="1.10.287.1490">
    <property type="match status" value="1"/>
</dbReference>
<reference evidence="4 5" key="1">
    <citation type="submission" date="2023-08" db="EMBL/GenBank/DDBJ databases">
        <title>Black Yeasts Isolated from many extreme environments.</title>
        <authorList>
            <person name="Coleine C."/>
            <person name="Stajich J.E."/>
            <person name="Selbmann L."/>
        </authorList>
    </citation>
    <scope>NUCLEOTIDE SEQUENCE [LARGE SCALE GENOMIC DNA]</scope>
    <source>
        <strain evidence="4 5">CCFEE 6328</strain>
    </source>
</reference>
<dbReference type="EMBL" id="JAVRRF010000008">
    <property type="protein sequence ID" value="KAK5062213.1"/>
    <property type="molecule type" value="Genomic_DNA"/>
</dbReference>
<dbReference type="PANTHER" id="PTHR18947:SF28">
    <property type="entry name" value="GIRDIN, ISOFORM A"/>
    <property type="match status" value="1"/>
</dbReference>
<evidence type="ECO:0000256" key="1">
    <source>
        <dbReference type="SAM" id="Coils"/>
    </source>
</evidence>
<feature type="chain" id="PRO_5046733777" description="TATA element modulatory factor 1 TATA binding domain-containing protein" evidence="3">
    <location>
        <begin position="26"/>
        <end position="773"/>
    </location>
</feature>
<keyword evidence="5" id="KW-1185">Reference proteome</keyword>
<dbReference type="PANTHER" id="PTHR18947">
    <property type="entry name" value="HOOK PROTEINS"/>
    <property type="match status" value="1"/>
</dbReference>
<feature type="coiled-coil region" evidence="1">
    <location>
        <begin position="541"/>
        <end position="624"/>
    </location>
</feature>
<gene>
    <name evidence="4" type="ORF">LTR69_004571</name>
</gene>
<feature type="region of interest" description="Disordered" evidence="2">
    <location>
        <begin position="39"/>
        <end position="58"/>
    </location>
</feature>
<evidence type="ECO:0000313" key="4">
    <source>
        <dbReference type="EMBL" id="KAK5062213.1"/>
    </source>
</evidence>
<name>A0ABR0JEE3_9EURO</name>
<organism evidence="4 5">
    <name type="scientific">Exophiala sideris</name>
    <dbReference type="NCBI Taxonomy" id="1016849"/>
    <lineage>
        <taxon>Eukaryota</taxon>
        <taxon>Fungi</taxon>
        <taxon>Dikarya</taxon>
        <taxon>Ascomycota</taxon>
        <taxon>Pezizomycotina</taxon>
        <taxon>Eurotiomycetes</taxon>
        <taxon>Chaetothyriomycetidae</taxon>
        <taxon>Chaetothyriales</taxon>
        <taxon>Herpotrichiellaceae</taxon>
        <taxon>Exophiala</taxon>
    </lineage>
</organism>
<feature type="signal peptide" evidence="3">
    <location>
        <begin position="1"/>
        <end position="25"/>
    </location>
</feature>